<dbReference type="EMBL" id="MOXJ01000001">
    <property type="protein sequence ID" value="PDO11740.1"/>
    <property type="molecule type" value="Genomic_DNA"/>
</dbReference>
<sequence length="303" mass="34193">MALTFHQLRIFYEVAEKGSFSAAAQALHMTQPAVTMQVQALEDYFGVKLFRRSTKKVEITEAGKTLLPFAVRSVRLVQEAESAMSRFTRLMEGRLQFGASLTFGEYILPRLLVPFRQEHPNVTIRMRVMNTAQILEEILSNRLDFGLVEAPIDDPEVVTEAVLSDELKLVLPVGHPLAEKETVTIEDVRQYPFVLREPGSGTRRVMEEELRRRGVDPGELQVAMELGSTGAIKSAVEAGIGLSILSKSSVRHEVALGLLKVRRIEGFEFTRHFYSVYRKTALLPMSAVAFLAFLRERDLSRWL</sequence>
<dbReference type="CDD" id="cd08420">
    <property type="entry name" value="PBP2_CysL_like"/>
    <property type="match status" value="1"/>
</dbReference>
<dbReference type="SUPFAM" id="SSF53850">
    <property type="entry name" value="Periplasmic binding protein-like II"/>
    <property type="match status" value="1"/>
</dbReference>
<keyword evidence="3" id="KW-0238">DNA-binding</keyword>
<evidence type="ECO:0000256" key="1">
    <source>
        <dbReference type="ARBA" id="ARBA00009437"/>
    </source>
</evidence>
<protein>
    <submittedName>
        <fullName evidence="6">LysR family transcriptional regulator</fullName>
    </submittedName>
</protein>
<dbReference type="Gene3D" id="1.10.10.10">
    <property type="entry name" value="Winged helix-like DNA-binding domain superfamily/Winged helix DNA-binding domain"/>
    <property type="match status" value="1"/>
</dbReference>
<dbReference type="FunFam" id="1.10.10.10:FF:000001">
    <property type="entry name" value="LysR family transcriptional regulator"/>
    <property type="match status" value="1"/>
</dbReference>
<dbReference type="PRINTS" id="PR00039">
    <property type="entry name" value="HTHLYSR"/>
</dbReference>
<organism evidence="6 7">
    <name type="scientific">Candidatus Reconcilbacillus cellulovorans</name>
    <dbReference type="NCBI Taxonomy" id="1906605"/>
    <lineage>
        <taxon>Bacteria</taxon>
        <taxon>Bacillati</taxon>
        <taxon>Bacillota</taxon>
        <taxon>Bacilli</taxon>
        <taxon>Bacillales</taxon>
        <taxon>Paenibacillaceae</taxon>
        <taxon>Candidatus Reconcilbacillus</taxon>
    </lineage>
</organism>
<dbReference type="GO" id="GO:0003700">
    <property type="term" value="F:DNA-binding transcription factor activity"/>
    <property type="evidence" value="ECO:0007669"/>
    <property type="project" value="InterPro"/>
</dbReference>
<evidence type="ECO:0000313" key="6">
    <source>
        <dbReference type="EMBL" id="PDO11740.1"/>
    </source>
</evidence>
<dbReference type="InterPro" id="IPR036390">
    <property type="entry name" value="WH_DNA-bd_sf"/>
</dbReference>
<dbReference type="PROSITE" id="PS50931">
    <property type="entry name" value="HTH_LYSR"/>
    <property type="match status" value="1"/>
</dbReference>
<dbReference type="Gene3D" id="3.40.190.290">
    <property type="match status" value="1"/>
</dbReference>
<dbReference type="InterPro" id="IPR005119">
    <property type="entry name" value="LysR_subst-bd"/>
</dbReference>
<keyword evidence="4" id="KW-0804">Transcription</keyword>
<dbReference type="PANTHER" id="PTHR30126">
    <property type="entry name" value="HTH-TYPE TRANSCRIPTIONAL REGULATOR"/>
    <property type="match status" value="1"/>
</dbReference>
<gene>
    <name evidence="6" type="ORF">BLM47_01170</name>
</gene>
<name>A0A2A6E3N2_9BACL</name>
<dbReference type="InterPro" id="IPR047788">
    <property type="entry name" value="LysR-like_Sec_metab"/>
</dbReference>
<comment type="caution">
    <text evidence="6">The sequence shown here is derived from an EMBL/GenBank/DDBJ whole genome shotgun (WGS) entry which is preliminary data.</text>
</comment>
<dbReference type="Pfam" id="PF00126">
    <property type="entry name" value="HTH_1"/>
    <property type="match status" value="1"/>
</dbReference>
<evidence type="ECO:0000313" key="7">
    <source>
        <dbReference type="Proteomes" id="UP000243688"/>
    </source>
</evidence>
<evidence type="ECO:0000256" key="4">
    <source>
        <dbReference type="ARBA" id="ARBA00023163"/>
    </source>
</evidence>
<proteinExistence type="inferred from homology"/>
<dbReference type="AlphaFoldDB" id="A0A2A6E3N2"/>
<dbReference type="PANTHER" id="PTHR30126:SF39">
    <property type="entry name" value="HTH-TYPE TRANSCRIPTIONAL REGULATOR CYSL"/>
    <property type="match status" value="1"/>
</dbReference>
<dbReference type="GO" id="GO:0000976">
    <property type="term" value="F:transcription cis-regulatory region binding"/>
    <property type="evidence" value="ECO:0007669"/>
    <property type="project" value="TreeGrafter"/>
</dbReference>
<comment type="similarity">
    <text evidence="1">Belongs to the LysR transcriptional regulatory family.</text>
</comment>
<reference evidence="6 7" key="1">
    <citation type="submission" date="2016-12" db="EMBL/GenBank/DDBJ databases">
        <title>Candidatus Reconcilibacillus cellulovorans genome.</title>
        <authorList>
            <person name="Kolinko S."/>
            <person name="Wu Y.-W."/>
            <person name="Tachea F."/>
            <person name="Denzel E."/>
            <person name="Hiras J."/>
            <person name="Baecker N."/>
            <person name="Chan L.J."/>
            <person name="Eichorst S.A."/>
            <person name="Frey D."/>
            <person name="Adams P.D."/>
            <person name="Pray T."/>
            <person name="Tanjore D."/>
            <person name="Petzold C.J."/>
            <person name="Gladden J.M."/>
            <person name="Simmons B.A."/>
            <person name="Singer S.W."/>
        </authorList>
    </citation>
    <scope>NUCLEOTIDE SEQUENCE [LARGE SCALE GENOMIC DNA]</scope>
    <source>
        <strain evidence="6">JTherm</strain>
    </source>
</reference>
<dbReference type="NCBIfam" id="NF040786">
    <property type="entry name" value="LysR_Sec_metab"/>
    <property type="match status" value="1"/>
</dbReference>
<feature type="domain" description="HTH lysR-type" evidence="5">
    <location>
        <begin position="3"/>
        <end position="60"/>
    </location>
</feature>
<dbReference type="SUPFAM" id="SSF46785">
    <property type="entry name" value="Winged helix' DNA-binding domain"/>
    <property type="match status" value="1"/>
</dbReference>
<evidence type="ECO:0000259" key="5">
    <source>
        <dbReference type="PROSITE" id="PS50931"/>
    </source>
</evidence>
<dbReference type="Pfam" id="PF03466">
    <property type="entry name" value="LysR_substrate"/>
    <property type="match status" value="1"/>
</dbReference>
<keyword evidence="2" id="KW-0805">Transcription regulation</keyword>
<dbReference type="InterPro" id="IPR000847">
    <property type="entry name" value="LysR_HTH_N"/>
</dbReference>
<accession>A0A2A6E3N2</accession>
<dbReference type="InterPro" id="IPR036388">
    <property type="entry name" value="WH-like_DNA-bd_sf"/>
</dbReference>
<evidence type="ECO:0000256" key="3">
    <source>
        <dbReference type="ARBA" id="ARBA00023125"/>
    </source>
</evidence>
<dbReference type="Proteomes" id="UP000243688">
    <property type="component" value="Unassembled WGS sequence"/>
</dbReference>
<evidence type="ECO:0000256" key="2">
    <source>
        <dbReference type="ARBA" id="ARBA00023015"/>
    </source>
</evidence>